<dbReference type="RefSeq" id="WP_190999560.1">
    <property type="nucleotide sequence ID" value="NZ_JACXSI010000053.1"/>
</dbReference>
<accession>A0A927CYI3</accession>
<sequence>MSICPLCNGFRNVNVSCKHCSASLADQGKITDFLDEYSAYEEIQTLKLVDGLEQSTKQEQCVHLFSCNQCGNDELVAINE</sequence>
<evidence type="ECO:0000313" key="1">
    <source>
        <dbReference type="EMBL" id="MBD3110023.1"/>
    </source>
</evidence>
<dbReference type="Proteomes" id="UP000602076">
    <property type="component" value="Unassembled WGS sequence"/>
</dbReference>
<evidence type="ECO:0000313" key="2">
    <source>
        <dbReference type="Proteomes" id="UP000602076"/>
    </source>
</evidence>
<organism evidence="1 2">
    <name type="scientific">Peribacillus faecalis</name>
    <dbReference type="NCBI Taxonomy" id="2772559"/>
    <lineage>
        <taxon>Bacteria</taxon>
        <taxon>Bacillati</taxon>
        <taxon>Bacillota</taxon>
        <taxon>Bacilli</taxon>
        <taxon>Bacillales</taxon>
        <taxon>Bacillaceae</taxon>
        <taxon>Peribacillus</taxon>
    </lineage>
</organism>
<proteinExistence type="predicted"/>
<keyword evidence="2" id="KW-1185">Reference proteome</keyword>
<reference evidence="1" key="1">
    <citation type="submission" date="2020-09" db="EMBL/GenBank/DDBJ databases">
        <title>Bacillus faecalis sp. nov., a moderately halophilic bacterium isolated from cow faeces.</title>
        <authorList>
            <person name="Jiang L."/>
            <person name="Lee J."/>
        </authorList>
    </citation>
    <scope>NUCLEOTIDE SEQUENCE</scope>
    <source>
        <strain evidence="1">AGMB 02131</strain>
    </source>
</reference>
<dbReference type="AlphaFoldDB" id="A0A927CYI3"/>
<gene>
    <name evidence="1" type="ORF">IEO70_16910</name>
</gene>
<dbReference type="EMBL" id="JACXSI010000053">
    <property type="protein sequence ID" value="MBD3110023.1"/>
    <property type="molecule type" value="Genomic_DNA"/>
</dbReference>
<protein>
    <submittedName>
        <fullName evidence="1">Uncharacterized protein</fullName>
    </submittedName>
</protein>
<comment type="caution">
    <text evidence="1">The sequence shown here is derived from an EMBL/GenBank/DDBJ whole genome shotgun (WGS) entry which is preliminary data.</text>
</comment>
<name>A0A927CYI3_9BACI</name>